<dbReference type="InterPro" id="IPR036396">
    <property type="entry name" value="Cyt_P450_sf"/>
</dbReference>
<sequence length="247" mass="28098">MDQVDMLTWLIENVPKEKDIVEAITLRVLIVNFAAIHTSTMTFSHVFYHAAAYPEYQAELRKEVDRVVAECGWTKEALGKMVKLDISIKQNSRFIGLGTMSLTRLAVKDFTFLDGTLIPKGTLVSAPIRAVHFDEEKYEHADVFDSWRFAKMENARDSESLRNEFVNTRPDFLSFGLGKHACPGRFFASTELKGLLANFVHTYDMKSEQDGVVPDSSWIGMNNLPSTTANVLFRKRRSRGQFFMIVS</sequence>
<evidence type="ECO:0000256" key="2">
    <source>
        <dbReference type="ARBA" id="ARBA00010617"/>
    </source>
</evidence>
<reference evidence="8 9" key="1">
    <citation type="submission" date="2018-11" db="EMBL/GenBank/DDBJ databases">
        <title>Genome assembly of Steccherinum ochraceum LE-BIN_3174, the white-rot fungus of the Steccherinaceae family (The Residual Polyporoid clade, Polyporales, Basidiomycota).</title>
        <authorList>
            <person name="Fedorova T.V."/>
            <person name="Glazunova O.A."/>
            <person name="Landesman E.O."/>
            <person name="Moiseenko K.V."/>
            <person name="Psurtseva N.V."/>
            <person name="Savinova O.S."/>
            <person name="Shakhova N.V."/>
            <person name="Tyazhelova T.V."/>
            <person name="Vasina D.V."/>
        </authorList>
    </citation>
    <scope>NUCLEOTIDE SEQUENCE [LARGE SCALE GENOMIC DNA]</scope>
    <source>
        <strain evidence="8 9">LE-BIN_3174</strain>
    </source>
</reference>
<accession>A0A4R0RJT2</accession>
<keyword evidence="6 7" id="KW-0349">Heme</keyword>
<evidence type="ECO:0000313" key="8">
    <source>
        <dbReference type="EMBL" id="TCD62554.1"/>
    </source>
</evidence>
<organism evidence="8 9">
    <name type="scientific">Steccherinum ochraceum</name>
    <dbReference type="NCBI Taxonomy" id="92696"/>
    <lineage>
        <taxon>Eukaryota</taxon>
        <taxon>Fungi</taxon>
        <taxon>Dikarya</taxon>
        <taxon>Basidiomycota</taxon>
        <taxon>Agaricomycotina</taxon>
        <taxon>Agaricomycetes</taxon>
        <taxon>Polyporales</taxon>
        <taxon>Steccherinaceae</taxon>
        <taxon>Steccherinum</taxon>
    </lineage>
</organism>
<keyword evidence="4 7" id="KW-0560">Oxidoreductase</keyword>
<proteinExistence type="inferred from homology"/>
<dbReference type="PANTHER" id="PTHR46206">
    <property type="entry name" value="CYTOCHROME P450"/>
    <property type="match status" value="1"/>
</dbReference>
<keyword evidence="7" id="KW-0503">Monooxygenase</keyword>
<keyword evidence="3 6" id="KW-0479">Metal-binding</keyword>
<evidence type="ECO:0000256" key="7">
    <source>
        <dbReference type="RuleBase" id="RU000461"/>
    </source>
</evidence>
<dbReference type="GO" id="GO:0004497">
    <property type="term" value="F:monooxygenase activity"/>
    <property type="evidence" value="ECO:0007669"/>
    <property type="project" value="UniProtKB-KW"/>
</dbReference>
<keyword evidence="5 6" id="KW-0408">Iron</keyword>
<evidence type="ECO:0000256" key="5">
    <source>
        <dbReference type="ARBA" id="ARBA00023004"/>
    </source>
</evidence>
<comment type="similarity">
    <text evidence="2 7">Belongs to the cytochrome P450 family.</text>
</comment>
<dbReference type="Gene3D" id="1.10.630.10">
    <property type="entry name" value="Cytochrome P450"/>
    <property type="match status" value="1"/>
</dbReference>
<evidence type="ECO:0000256" key="3">
    <source>
        <dbReference type="ARBA" id="ARBA00022723"/>
    </source>
</evidence>
<dbReference type="GO" id="GO:0020037">
    <property type="term" value="F:heme binding"/>
    <property type="evidence" value="ECO:0007669"/>
    <property type="project" value="InterPro"/>
</dbReference>
<evidence type="ECO:0000256" key="4">
    <source>
        <dbReference type="ARBA" id="ARBA00023002"/>
    </source>
</evidence>
<comment type="cofactor">
    <cofactor evidence="1 6">
        <name>heme</name>
        <dbReference type="ChEBI" id="CHEBI:30413"/>
    </cofactor>
</comment>
<dbReference type="CDD" id="cd11041">
    <property type="entry name" value="CYP503A1-like"/>
    <property type="match status" value="1"/>
</dbReference>
<dbReference type="Pfam" id="PF00067">
    <property type="entry name" value="p450"/>
    <property type="match status" value="1"/>
</dbReference>
<dbReference type="InterPro" id="IPR001128">
    <property type="entry name" value="Cyt_P450"/>
</dbReference>
<dbReference type="PROSITE" id="PS00086">
    <property type="entry name" value="CYTOCHROME_P450"/>
    <property type="match status" value="1"/>
</dbReference>
<evidence type="ECO:0000256" key="6">
    <source>
        <dbReference type="PIRSR" id="PIRSR602401-1"/>
    </source>
</evidence>
<dbReference type="SUPFAM" id="SSF48264">
    <property type="entry name" value="Cytochrome P450"/>
    <property type="match status" value="1"/>
</dbReference>
<dbReference type="STRING" id="92696.A0A4R0RJT2"/>
<evidence type="ECO:0008006" key="10">
    <source>
        <dbReference type="Google" id="ProtNLM"/>
    </source>
</evidence>
<dbReference type="OrthoDB" id="1844152at2759"/>
<dbReference type="Proteomes" id="UP000292702">
    <property type="component" value="Unassembled WGS sequence"/>
</dbReference>
<feature type="binding site" description="axial binding residue" evidence="6">
    <location>
        <position position="182"/>
    </location>
    <ligand>
        <name>heme</name>
        <dbReference type="ChEBI" id="CHEBI:30413"/>
    </ligand>
    <ligandPart>
        <name>Fe</name>
        <dbReference type="ChEBI" id="CHEBI:18248"/>
    </ligandPart>
</feature>
<dbReference type="InterPro" id="IPR017972">
    <property type="entry name" value="Cyt_P450_CS"/>
</dbReference>
<evidence type="ECO:0000256" key="1">
    <source>
        <dbReference type="ARBA" id="ARBA00001971"/>
    </source>
</evidence>
<dbReference type="GO" id="GO:0016705">
    <property type="term" value="F:oxidoreductase activity, acting on paired donors, with incorporation or reduction of molecular oxygen"/>
    <property type="evidence" value="ECO:0007669"/>
    <property type="project" value="InterPro"/>
</dbReference>
<dbReference type="AlphaFoldDB" id="A0A4R0RJT2"/>
<dbReference type="EMBL" id="RWJN01000361">
    <property type="protein sequence ID" value="TCD62554.1"/>
    <property type="molecule type" value="Genomic_DNA"/>
</dbReference>
<name>A0A4R0RJT2_9APHY</name>
<dbReference type="PRINTS" id="PR00463">
    <property type="entry name" value="EP450I"/>
</dbReference>
<comment type="caution">
    <text evidence="8">The sequence shown here is derived from an EMBL/GenBank/DDBJ whole genome shotgun (WGS) entry which is preliminary data.</text>
</comment>
<gene>
    <name evidence="8" type="ORF">EIP91_006732</name>
</gene>
<dbReference type="GO" id="GO:0005506">
    <property type="term" value="F:iron ion binding"/>
    <property type="evidence" value="ECO:0007669"/>
    <property type="project" value="InterPro"/>
</dbReference>
<evidence type="ECO:0000313" key="9">
    <source>
        <dbReference type="Proteomes" id="UP000292702"/>
    </source>
</evidence>
<protein>
    <recommendedName>
        <fullName evidence="10">Cytochrome P450-dit2</fullName>
    </recommendedName>
</protein>
<keyword evidence="9" id="KW-1185">Reference proteome</keyword>
<dbReference type="InterPro" id="IPR002401">
    <property type="entry name" value="Cyt_P450_E_grp-I"/>
</dbReference>